<name>A0A7Y2JW68_9BURK</name>
<dbReference type="SUPFAM" id="SSF48452">
    <property type="entry name" value="TPR-like"/>
    <property type="match status" value="1"/>
</dbReference>
<dbReference type="InterPro" id="IPR051821">
    <property type="entry name" value="Asp/Asn_beta-hydroxylase"/>
</dbReference>
<dbReference type="InterPro" id="IPR007803">
    <property type="entry name" value="Asp/Arg/Pro-Hydrxlase"/>
</dbReference>
<evidence type="ECO:0000259" key="4">
    <source>
        <dbReference type="Pfam" id="PF05118"/>
    </source>
</evidence>
<protein>
    <submittedName>
        <fullName evidence="5">Aspartyl beta-hydroxylase</fullName>
    </submittedName>
</protein>
<dbReference type="AlphaFoldDB" id="A0A7Y2JW68"/>
<dbReference type="GO" id="GO:0016020">
    <property type="term" value="C:membrane"/>
    <property type="evidence" value="ECO:0007669"/>
    <property type="project" value="TreeGrafter"/>
</dbReference>
<dbReference type="GO" id="GO:0051213">
    <property type="term" value="F:dioxygenase activity"/>
    <property type="evidence" value="ECO:0007669"/>
    <property type="project" value="UniProtKB-KW"/>
</dbReference>
<dbReference type="Proteomes" id="UP000533905">
    <property type="component" value="Unassembled WGS sequence"/>
</dbReference>
<keyword evidence="3" id="KW-0560">Oxidoreductase</keyword>
<evidence type="ECO:0000313" key="5">
    <source>
        <dbReference type="EMBL" id="NNG21513.1"/>
    </source>
</evidence>
<feature type="domain" description="Aspartyl/asparaginy/proline hydroxylase" evidence="4">
    <location>
        <begin position="255"/>
        <end position="416"/>
    </location>
</feature>
<evidence type="ECO:0000313" key="6">
    <source>
        <dbReference type="Proteomes" id="UP000533905"/>
    </source>
</evidence>
<keyword evidence="2" id="KW-0223">Dioxygenase</keyword>
<dbReference type="Pfam" id="PF14559">
    <property type="entry name" value="TPR_19"/>
    <property type="match status" value="1"/>
</dbReference>
<dbReference type="SUPFAM" id="SSF51197">
    <property type="entry name" value="Clavaminate synthase-like"/>
    <property type="match status" value="1"/>
</dbReference>
<keyword evidence="6" id="KW-1185">Reference proteome</keyword>
<evidence type="ECO:0000256" key="3">
    <source>
        <dbReference type="ARBA" id="ARBA00023002"/>
    </source>
</evidence>
<comment type="similarity">
    <text evidence="1">Belongs to the aspartyl/asparaginyl beta-hydroxylase family.</text>
</comment>
<evidence type="ECO:0000256" key="1">
    <source>
        <dbReference type="ARBA" id="ARBA00007730"/>
    </source>
</evidence>
<dbReference type="InterPro" id="IPR011990">
    <property type="entry name" value="TPR-like_helical_dom_sf"/>
</dbReference>
<proteinExistence type="inferred from homology"/>
<dbReference type="PANTHER" id="PTHR46332:SF5">
    <property type="entry name" value="ASPARTATE BETA-HYDROXYLASE DOMAIN CONTAINING 2"/>
    <property type="match status" value="1"/>
</dbReference>
<organism evidence="5 6">
    <name type="scientific">Telluria aromaticivorans</name>
    <dbReference type="NCBI Taxonomy" id="2725995"/>
    <lineage>
        <taxon>Bacteria</taxon>
        <taxon>Pseudomonadati</taxon>
        <taxon>Pseudomonadota</taxon>
        <taxon>Betaproteobacteria</taxon>
        <taxon>Burkholderiales</taxon>
        <taxon>Oxalobacteraceae</taxon>
        <taxon>Telluria group</taxon>
        <taxon>Telluria</taxon>
    </lineage>
</organism>
<evidence type="ECO:0000256" key="2">
    <source>
        <dbReference type="ARBA" id="ARBA00022964"/>
    </source>
</evidence>
<sequence length="445" mass="48713">MFGSYLHSGSPVQQANNRQGEAVQVAALEREALQAGARGDAQRANRLWQSILAQAPDHPRALRSLSHAAFQAGDRAQARILLERLVAVDGRDVQQWLNLAVVCLAMGDDTGEEAAIRGALTVDAYDLVALLMRSRLYIRQGKRQAAAAACAAVAAVAPPLQSLAPDLQPAVREALAWHEAYSREFGSYLDDFLAPHLKALDGENLGRFRDSLDVMVGRKRRYDSQPAMFHYQGLAPVSFFERADFPWLDAFEAATGAIRDEFLAVMGSSEGFSPYINYGDDQPLAQWAELNRSPSWNAFRLIDNGEPVAGNAGRCPRTMAVLGGAPQPDQPGRTPSAMFSVLKPRTKIPPHTGVSNVRLVTHLPLIVPADCGFRVGNDTRLWEEGKAWVFDDTIEHEAWNNSEQMRVVLIFDIWHPGLSQAERAMVTAMSAGINAFTQTAGGFQL</sequence>
<dbReference type="InterPro" id="IPR027443">
    <property type="entry name" value="IPNS-like_sf"/>
</dbReference>
<accession>A0A7Y2JW68</accession>
<dbReference type="PANTHER" id="PTHR46332">
    <property type="entry name" value="ASPARTATE BETA-HYDROXYLASE DOMAIN-CONTAINING PROTEIN 2"/>
    <property type="match status" value="1"/>
</dbReference>
<dbReference type="Gene3D" id="2.60.120.330">
    <property type="entry name" value="B-lactam Antibiotic, Isopenicillin N Synthase, Chain"/>
    <property type="match status" value="1"/>
</dbReference>
<reference evidence="5 6" key="1">
    <citation type="submission" date="2020-04" db="EMBL/GenBank/DDBJ databases">
        <title>Massilia sp. nov., a cold adapted bacteria isolated from Arctic soil.</title>
        <authorList>
            <person name="Son J."/>
            <person name="Ka J.-O."/>
        </authorList>
    </citation>
    <scope>NUCLEOTIDE SEQUENCE [LARGE SCALE GENOMIC DNA]</scope>
    <source>
        <strain evidence="5 6">ML15P13</strain>
    </source>
</reference>
<dbReference type="EMBL" id="JABAIV010000001">
    <property type="protein sequence ID" value="NNG21513.1"/>
    <property type="molecule type" value="Genomic_DNA"/>
</dbReference>
<dbReference type="Gene3D" id="1.25.40.10">
    <property type="entry name" value="Tetratricopeptide repeat domain"/>
    <property type="match status" value="1"/>
</dbReference>
<comment type="caution">
    <text evidence="5">The sequence shown here is derived from an EMBL/GenBank/DDBJ whole genome shotgun (WGS) entry which is preliminary data.</text>
</comment>
<dbReference type="Pfam" id="PF05118">
    <property type="entry name" value="Asp_Arg_Hydrox"/>
    <property type="match status" value="1"/>
</dbReference>
<gene>
    <name evidence="5" type="ORF">HGB41_00645</name>
</gene>